<feature type="domain" description="DUF2262" evidence="1">
    <location>
        <begin position="145"/>
        <end position="287"/>
    </location>
</feature>
<dbReference type="Proteomes" id="UP000502677">
    <property type="component" value="Chromosome"/>
</dbReference>
<dbReference type="InterPro" id="IPR019260">
    <property type="entry name" value="DUF2262"/>
</dbReference>
<dbReference type="KEGG" id="lvi:G7068_11735"/>
<keyword evidence="4" id="KW-1185">Reference proteome</keyword>
<dbReference type="InterPro" id="IPR054286">
    <property type="entry name" value="DUF7021"/>
</dbReference>
<evidence type="ECO:0000259" key="2">
    <source>
        <dbReference type="Pfam" id="PF22886"/>
    </source>
</evidence>
<accession>A0A6G7XGP6</accession>
<sequence length="289" mass="32099">MSEKRERKAFDRRYESAHINIVVLTGSIGSGATHFRGESLWSPSIDVIAHVDETGAIVSEEGVLYWLATGEQRGTWIHDLKPLTQYVVRVRRAISDPVARKKLGLPVPNTAHHFALEQVIERDVHVPALDERMERWLQPNTISRDFGSFTLDRAFECFIGDLHRDDSAIGVSLDVDEGSVEGAETCTVALSYLTELVAALPRVEASWRAFAATKLTGLANDWQQEDDSEPAPEPITADTFARRIRLSELAINDEGLITTYFDDGEMFGGHSITFYVEPDGTMTDAHLAG</sequence>
<gene>
    <name evidence="3" type="ORF">G7068_11735</name>
</gene>
<dbReference type="AlphaFoldDB" id="A0A6G7XGP6"/>
<organism evidence="3 4">
    <name type="scientific">Leucobacter viscericola</name>
    <dbReference type="NCBI Taxonomy" id="2714935"/>
    <lineage>
        <taxon>Bacteria</taxon>
        <taxon>Bacillati</taxon>
        <taxon>Actinomycetota</taxon>
        <taxon>Actinomycetes</taxon>
        <taxon>Micrococcales</taxon>
        <taxon>Microbacteriaceae</taxon>
        <taxon>Leucobacter</taxon>
    </lineage>
</organism>
<proteinExistence type="predicted"/>
<protein>
    <submittedName>
        <fullName evidence="3">DUF2262 domain-containing protein</fullName>
    </submittedName>
</protein>
<dbReference type="EMBL" id="CP049863">
    <property type="protein sequence ID" value="QIK63780.1"/>
    <property type="molecule type" value="Genomic_DNA"/>
</dbReference>
<evidence type="ECO:0000313" key="3">
    <source>
        <dbReference type="EMBL" id="QIK63780.1"/>
    </source>
</evidence>
<dbReference type="Pfam" id="PF22886">
    <property type="entry name" value="DUF7021"/>
    <property type="match status" value="1"/>
</dbReference>
<evidence type="ECO:0000313" key="4">
    <source>
        <dbReference type="Proteomes" id="UP000502677"/>
    </source>
</evidence>
<dbReference type="Pfam" id="PF10020">
    <property type="entry name" value="DUF2262"/>
    <property type="match status" value="1"/>
</dbReference>
<evidence type="ECO:0000259" key="1">
    <source>
        <dbReference type="Pfam" id="PF10020"/>
    </source>
</evidence>
<name>A0A6G7XGP6_9MICO</name>
<feature type="domain" description="DUF7021" evidence="2">
    <location>
        <begin position="6"/>
        <end position="136"/>
    </location>
</feature>
<reference evidence="3 4" key="1">
    <citation type="submission" date="2020-03" db="EMBL/GenBank/DDBJ databases">
        <title>Leucobacter sp. nov., isolated from beetles.</title>
        <authorList>
            <person name="Hyun D.-W."/>
            <person name="Bae J.-W."/>
        </authorList>
    </citation>
    <scope>NUCLEOTIDE SEQUENCE [LARGE SCALE GENOMIC DNA]</scope>
    <source>
        <strain evidence="3 4">HDW9C</strain>
    </source>
</reference>
<dbReference type="RefSeq" id="WP_166292122.1">
    <property type="nucleotide sequence ID" value="NZ_CP049863.1"/>
</dbReference>